<keyword evidence="3" id="KW-1185">Reference proteome</keyword>
<accession>A0A0M2R6T2</accession>
<dbReference type="EMBL" id="LANI01000037">
    <property type="protein sequence ID" value="KKJ75228.1"/>
    <property type="molecule type" value="Genomic_DNA"/>
</dbReference>
<organism evidence="2 3">
    <name type="scientific">Kiloniella litopenaei</name>
    <dbReference type="NCBI Taxonomy" id="1549748"/>
    <lineage>
        <taxon>Bacteria</taxon>
        <taxon>Pseudomonadati</taxon>
        <taxon>Pseudomonadota</taxon>
        <taxon>Alphaproteobacteria</taxon>
        <taxon>Rhodospirillales</taxon>
        <taxon>Kiloniellaceae</taxon>
        <taxon>Kiloniella</taxon>
    </lineage>
</organism>
<gene>
    <name evidence="2" type="ORF">WH95_19615</name>
</gene>
<dbReference type="STRING" id="1549748.WH95_19615"/>
<evidence type="ECO:0000256" key="1">
    <source>
        <dbReference type="SAM" id="MobiDB-lite"/>
    </source>
</evidence>
<feature type="region of interest" description="Disordered" evidence="1">
    <location>
        <begin position="1"/>
        <end position="28"/>
    </location>
</feature>
<dbReference type="Proteomes" id="UP000034491">
    <property type="component" value="Unassembled WGS sequence"/>
</dbReference>
<comment type="caution">
    <text evidence="2">The sequence shown here is derived from an EMBL/GenBank/DDBJ whole genome shotgun (WGS) entry which is preliminary data.</text>
</comment>
<dbReference type="RefSeq" id="WP_046510112.1">
    <property type="nucleotide sequence ID" value="NZ_LANI01000037.1"/>
</dbReference>
<evidence type="ECO:0000313" key="2">
    <source>
        <dbReference type="EMBL" id="KKJ75228.1"/>
    </source>
</evidence>
<protein>
    <recommendedName>
        <fullName evidence="4">Stability/partitioning determinant</fullName>
    </recommendedName>
</protein>
<name>A0A0M2R6T2_9PROT</name>
<proteinExistence type="predicted"/>
<sequence length="103" mass="11849">MARERATLDLDDLSDFKAKPPKKKLQKEVAEKVATEAGFTSRHSKPKPKVDGRSLRATNRTAQLNMSVKQETRDDFWTLASEQGFNTGEDFLIELMNFYRQNK</sequence>
<feature type="compositionally biased region" description="Basic and acidic residues" evidence="1">
    <location>
        <begin position="1"/>
        <end position="18"/>
    </location>
</feature>
<reference evidence="2 3" key="1">
    <citation type="submission" date="2015-03" db="EMBL/GenBank/DDBJ databases">
        <title>Genome sequence of Kiloniella sp. P1-1, isolated from the gut microflora of Pacific white shrimp, Penaeus vannamei.</title>
        <authorList>
            <person name="Shao Z."/>
            <person name="Wang L."/>
            <person name="Li X."/>
        </authorList>
    </citation>
    <scope>NUCLEOTIDE SEQUENCE [LARGE SCALE GENOMIC DNA]</scope>
    <source>
        <strain evidence="2 3">P1-1</strain>
    </source>
</reference>
<evidence type="ECO:0000313" key="3">
    <source>
        <dbReference type="Proteomes" id="UP000034491"/>
    </source>
</evidence>
<dbReference type="OrthoDB" id="8456370at2"/>
<evidence type="ECO:0008006" key="4">
    <source>
        <dbReference type="Google" id="ProtNLM"/>
    </source>
</evidence>
<dbReference type="AlphaFoldDB" id="A0A0M2R6T2"/>